<sequence length="238" mass="26380">MSGDIAELPATRSAYARTRARVETYFDRTATRTWEALTSDAPVSRIRQTVRAGRDEMRAMILTRLPLDMTGQRVLDAGCGTGALSVELARRGAEVVGVDISPSLIGIARARLPRDVRHQVSFASGDMLSAQHGYFEHVVAMDSLIYYSAGDIARALHDFEYRTSGSIVFTVAPRSALLMMMWRAGQMFPKADRSPTMVPHSFDGLQRACRDAGVRRMLRPVTRVHRGFYISAAMELTP</sequence>
<keyword evidence="3" id="KW-0949">S-adenosyl-L-methionine</keyword>
<comment type="caution">
    <text evidence="7">The sequence shown here is derived from an EMBL/GenBank/DDBJ whole genome shotgun (WGS) entry which is preliminary data.</text>
</comment>
<dbReference type="AlphaFoldDB" id="A0A0L1JQ96"/>
<evidence type="ECO:0000313" key="8">
    <source>
        <dbReference type="Proteomes" id="UP000036938"/>
    </source>
</evidence>
<accession>A0A0L1JQ96</accession>
<dbReference type="PANTHER" id="PTHR43464">
    <property type="entry name" value="METHYLTRANSFERASE"/>
    <property type="match status" value="1"/>
</dbReference>
<evidence type="ECO:0000256" key="3">
    <source>
        <dbReference type="ARBA" id="ARBA00022691"/>
    </source>
</evidence>
<evidence type="ECO:0000256" key="4">
    <source>
        <dbReference type="NCBIfam" id="TIGR02021"/>
    </source>
</evidence>
<dbReference type="Gene3D" id="3.40.50.150">
    <property type="entry name" value="Vaccinia Virus protein VP39"/>
    <property type="match status" value="1"/>
</dbReference>
<dbReference type="InterPro" id="IPR029063">
    <property type="entry name" value="SAM-dependent_MTases_sf"/>
</dbReference>
<dbReference type="PATRIC" id="fig|1317121.7.peg.2933"/>
<organism evidence="7 8">
    <name type="scientific">Pseudaestuariivita atlantica</name>
    <dbReference type="NCBI Taxonomy" id="1317121"/>
    <lineage>
        <taxon>Bacteria</taxon>
        <taxon>Pseudomonadati</taxon>
        <taxon>Pseudomonadota</taxon>
        <taxon>Alphaproteobacteria</taxon>
        <taxon>Rhodobacterales</taxon>
        <taxon>Paracoccaceae</taxon>
        <taxon>Pseudaestuariivita</taxon>
    </lineage>
</organism>
<dbReference type="Pfam" id="PF07109">
    <property type="entry name" value="Mg-por_mtran_C"/>
    <property type="match status" value="1"/>
</dbReference>
<dbReference type="OrthoDB" id="9765084at2"/>
<protein>
    <recommendedName>
        <fullName evidence="4">Magnesium protoporphyrin IX methyltransferase</fullName>
        <ecNumber evidence="4">2.1.1.11</ecNumber>
    </recommendedName>
</protein>
<dbReference type="PANTHER" id="PTHR43464:SF19">
    <property type="entry name" value="UBIQUINONE BIOSYNTHESIS O-METHYLTRANSFERASE, MITOCHONDRIAL"/>
    <property type="match status" value="1"/>
</dbReference>
<reference evidence="7 8" key="1">
    <citation type="journal article" date="2015" name="Int. J. Syst. Evol. Microbiol.">
        <title>Aestuariivita atlantica sp. nov., isolated from deep sea sediment of the Atlantic Ocean.</title>
        <authorList>
            <person name="Li G."/>
            <person name="Lai Q."/>
            <person name="Du Y."/>
            <person name="Liu X."/>
            <person name="Sun F."/>
            <person name="Shao Z."/>
        </authorList>
    </citation>
    <scope>NUCLEOTIDE SEQUENCE [LARGE SCALE GENOMIC DNA]</scope>
    <source>
        <strain evidence="7 8">22II-S11-z3</strain>
    </source>
</reference>
<feature type="domain" description="Magnesium-protoporphyrin IX methyltransferase C-terminal" evidence="5">
    <location>
        <begin position="140"/>
        <end position="237"/>
    </location>
</feature>
<dbReference type="InterPro" id="IPR010940">
    <property type="entry name" value="Mg_prot_MeTrfase_C"/>
</dbReference>
<dbReference type="EC" id="2.1.1.11" evidence="4"/>
<dbReference type="GO" id="GO:0015995">
    <property type="term" value="P:chlorophyll biosynthetic process"/>
    <property type="evidence" value="ECO:0007669"/>
    <property type="project" value="UniProtKB-UniRule"/>
</dbReference>
<evidence type="ECO:0000256" key="1">
    <source>
        <dbReference type="ARBA" id="ARBA00022603"/>
    </source>
</evidence>
<dbReference type="PROSITE" id="PS51556">
    <property type="entry name" value="SAM_MT_MG_PIX"/>
    <property type="match status" value="1"/>
</dbReference>
<evidence type="ECO:0000259" key="5">
    <source>
        <dbReference type="Pfam" id="PF07109"/>
    </source>
</evidence>
<dbReference type="CDD" id="cd02440">
    <property type="entry name" value="AdoMet_MTases"/>
    <property type="match status" value="1"/>
</dbReference>
<keyword evidence="8" id="KW-1185">Reference proteome</keyword>
<keyword evidence="1 7" id="KW-0489">Methyltransferase</keyword>
<evidence type="ECO:0000256" key="2">
    <source>
        <dbReference type="ARBA" id="ARBA00022679"/>
    </source>
</evidence>
<dbReference type="GO" id="GO:0046406">
    <property type="term" value="F:magnesium protoporphyrin IX methyltransferase activity"/>
    <property type="evidence" value="ECO:0007669"/>
    <property type="project" value="UniProtKB-UniRule"/>
</dbReference>
<dbReference type="SUPFAM" id="SSF53335">
    <property type="entry name" value="S-adenosyl-L-methionine-dependent methyltransferases"/>
    <property type="match status" value="1"/>
</dbReference>
<name>A0A0L1JQ96_9RHOB</name>
<feature type="domain" description="Methyltransferase" evidence="6">
    <location>
        <begin position="71"/>
        <end position="132"/>
    </location>
</feature>
<dbReference type="NCBIfam" id="TIGR02021">
    <property type="entry name" value="BchM-ChlM"/>
    <property type="match status" value="1"/>
</dbReference>
<dbReference type="InterPro" id="IPR010251">
    <property type="entry name" value="Mg_prot_MeTrfase"/>
</dbReference>
<dbReference type="Pfam" id="PF13847">
    <property type="entry name" value="Methyltransf_31"/>
    <property type="match status" value="1"/>
</dbReference>
<proteinExistence type="predicted"/>
<keyword evidence="2 7" id="KW-0808">Transferase</keyword>
<dbReference type="InterPro" id="IPR025714">
    <property type="entry name" value="Methyltranfer_dom"/>
</dbReference>
<evidence type="ECO:0000259" key="6">
    <source>
        <dbReference type="Pfam" id="PF13847"/>
    </source>
</evidence>
<gene>
    <name evidence="7" type="ORF">ATO11_11275</name>
</gene>
<dbReference type="GO" id="GO:0032259">
    <property type="term" value="P:methylation"/>
    <property type="evidence" value="ECO:0007669"/>
    <property type="project" value="UniProtKB-KW"/>
</dbReference>
<evidence type="ECO:0000313" key="7">
    <source>
        <dbReference type="EMBL" id="KNG93921.1"/>
    </source>
</evidence>
<dbReference type="STRING" id="1317121.ATO11_11275"/>
<dbReference type="Proteomes" id="UP000036938">
    <property type="component" value="Unassembled WGS sequence"/>
</dbReference>
<dbReference type="EMBL" id="AQQZ01000004">
    <property type="protein sequence ID" value="KNG93921.1"/>
    <property type="molecule type" value="Genomic_DNA"/>
</dbReference>
<dbReference type="RefSeq" id="WP_050531118.1">
    <property type="nucleotide sequence ID" value="NZ_AQQZ01000004.1"/>
</dbReference>